<dbReference type="Gene3D" id="3.10.690.10">
    <property type="entry name" value="Bifunctional nuclease domain"/>
    <property type="match status" value="1"/>
</dbReference>
<dbReference type="InterPro" id="IPR036104">
    <property type="entry name" value="BFN_sf"/>
</dbReference>
<dbReference type="InterPro" id="IPR003729">
    <property type="entry name" value="Bi_nuclease_dom"/>
</dbReference>
<comment type="similarity">
    <text evidence="1">Belongs to the bifunctional nuclease family.</text>
</comment>
<dbReference type="Proteomes" id="UP001489004">
    <property type="component" value="Unassembled WGS sequence"/>
</dbReference>
<feature type="domain" description="UVR" evidence="3">
    <location>
        <begin position="278"/>
        <end position="313"/>
    </location>
</feature>
<dbReference type="PROSITE" id="PS50151">
    <property type="entry name" value="UVR"/>
    <property type="match status" value="1"/>
</dbReference>
<dbReference type="Pfam" id="PF02577">
    <property type="entry name" value="BFN_dom"/>
    <property type="match status" value="1"/>
</dbReference>
<feature type="domain" description="BFN" evidence="4">
    <location>
        <begin position="76"/>
        <end position="216"/>
    </location>
</feature>
<proteinExistence type="inferred from homology"/>
<dbReference type="AlphaFoldDB" id="A0AAW1QAY9"/>
<evidence type="ECO:0000259" key="3">
    <source>
        <dbReference type="PROSITE" id="PS50151"/>
    </source>
</evidence>
<dbReference type="PANTHER" id="PTHR15160">
    <property type="entry name" value="VON HIPPEL-LINDAU PROTEIN"/>
    <property type="match status" value="1"/>
</dbReference>
<keyword evidence="6" id="KW-1185">Reference proteome</keyword>
<dbReference type="SUPFAM" id="SSF103256">
    <property type="entry name" value="Hypothetical protein TM0160"/>
    <property type="match status" value="1"/>
</dbReference>
<evidence type="ECO:0000313" key="6">
    <source>
        <dbReference type="Proteomes" id="UP001489004"/>
    </source>
</evidence>
<dbReference type="PANTHER" id="PTHR15160:SF1">
    <property type="entry name" value="VON HIPPEL-LINDAU DISEASE TUMOR SUPPRESSOR"/>
    <property type="match status" value="1"/>
</dbReference>
<accession>A0AAW1QAY9</accession>
<reference evidence="5 6" key="1">
    <citation type="journal article" date="2024" name="Nat. Commun.">
        <title>Phylogenomics reveals the evolutionary origins of lichenization in chlorophyte algae.</title>
        <authorList>
            <person name="Puginier C."/>
            <person name="Libourel C."/>
            <person name="Otte J."/>
            <person name="Skaloud P."/>
            <person name="Haon M."/>
            <person name="Grisel S."/>
            <person name="Petersen M."/>
            <person name="Berrin J.G."/>
            <person name="Delaux P.M."/>
            <person name="Dal Grande F."/>
            <person name="Keller J."/>
        </authorList>
    </citation>
    <scope>NUCLEOTIDE SEQUENCE [LARGE SCALE GENOMIC DNA]</scope>
    <source>
        <strain evidence="5 6">SAG 2043</strain>
    </source>
</reference>
<dbReference type="GO" id="GO:0030891">
    <property type="term" value="C:VCB complex"/>
    <property type="evidence" value="ECO:0007669"/>
    <property type="project" value="TreeGrafter"/>
</dbReference>
<dbReference type="InterPro" id="IPR001943">
    <property type="entry name" value="UVR_dom"/>
</dbReference>
<evidence type="ECO:0000256" key="2">
    <source>
        <dbReference type="ARBA" id="ARBA00025428"/>
    </source>
</evidence>
<name>A0AAW1QAY9_9CHLO</name>
<evidence type="ECO:0008006" key="7">
    <source>
        <dbReference type="Google" id="ProtNLM"/>
    </source>
</evidence>
<comment type="caution">
    <text evidence="5">The sequence shown here is derived from an EMBL/GenBank/DDBJ whole genome shotgun (WGS) entry which is preliminary data.</text>
</comment>
<evidence type="ECO:0000313" key="5">
    <source>
        <dbReference type="EMBL" id="KAK9818116.1"/>
    </source>
</evidence>
<sequence>MAVHLAQRTVCILPALADWRQRPHRAVAQCKLGQGANVSIRGQRGHSPLRQVERLVCHASSHNSSSANEAFNLADYVEARISNVKHSDQNGHIIILQLLDRPGVVLPVYIGDFEYGALVKEMYKRGAAPVRPATHDFMKASLEGLGYKVTRVVVTELRGNTYYARVHYGRGGQRRGEPFEEVDVDARPSDAINLAVRFNAAIYVKKDVASKMGQGASAFEQQPESKNDIVRSCREAAAHFGDPMVMHKLQLQVAIAQERYDDAAQLRDRIDRYLASGSNRALSLVVAMETALEDQRFEEAARLRDELKRLPQAL</sequence>
<comment type="function">
    <text evidence="2">Bifunctional nuclease with both RNase and DNase activities. Involved in basal defense response. Participates in abscisic acid-derived callose deposition following infection by a necrotrophic pathogen.</text>
</comment>
<dbReference type="GO" id="GO:0016567">
    <property type="term" value="P:protein ubiquitination"/>
    <property type="evidence" value="ECO:0007669"/>
    <property type="project" value="TreeGrafter"/>
</dbReference>
<evidence type="ECO:0000259" key="4">
    <source>
        <dbReference type="PROSITE" id="PS51658"/>
    </source>
</evidence>
<protein>
    <recommendedName>
        <fullName evidence="7">BFN domain-containing protein</fullName>
    </recommendedName>
</protein>
<dbReference type="GO" id="GO:0004518">
    <property type="term" value="F:nuclease activity"/>
    <property type="evidence" value="ECO:0007669"/>
    <property type="project" value="InterPro"/>
</dbReference>
<dbReference type="EMBL" id="JALJOR010000004">
    <property type="protein sequence ID" value="KAK9818116.1"/>
    <property type="molecule type" value="Genomic_DNA"/>
</dbReference>
<organism evidence="5 6">
    <name type="scientific">[Myrmecia] bisecta</name>
    <dbReference type="NCBI Taxonomy" id="41462"/>
    <lineage>
        <taxon>Eukaryota</taxon>
        <taxon>Viridiplantae</taxon>
        <taxon>Chlorophyta</taxon>
        <taxon>core chlorophytes</taxon>
        <taxon>Trebouxiophyceae</taxon>
        <taxon>Trebouxiales</taxon>
        <taxon>Trebouxiaceae</taxon>
        <taxon>Myrmecia</taxon>
    </lineage>
</organism>
<dbReference type="Pfam" id="PF02151">
    <property type="entry name" value="UVR"/>
    <property type="match status" value="1"/>
</dbReference>
<gene>
    <name evidence="5" type="ORF">WJX72_007387</name>
</gene>
<dbReference type="GO" id="GO:0005634">
    <property type="term" value="C:nucleus"/>
    <property type="evidence" value="ECO:0007669"/>
    <property type="project" value="TreeGrafter"/>
</dbReference>
<evidence type="ECO:0000256" key="1">
    <source>
        <dbReference type="ARBA" id="ARBA00009095"/>
    </source>
</evidence>
<dbReference type="PROSITE" id="PS51658">
    <property type="entry name" value="BFN"/>
    <property type="match status" value="1"/>
</dbReference>